<protein>
    <recommendedName>
        <fullName evidence="4">PhaC PHA synthase</fullName>
    </recommendedName>
</protein>
<evidence type="ECO:0000313" key="3">
    <source>
        <dbReference type="Proteomes" id="UP000183794"/>
    </source>
</evidence>
<feature type="signal peptide" evidence="1">
    <location>
        <begin position="1"/>
        <end position="22"/>
    </location>
</feature>
<feature type="chain" id="PRO_5012114511" description="PhaC PHA synthase" evidence="1">
    <location>
        <begin position="23"/>
        <end position="203"/>
    </location>
</feature>
<evidence type="ECO:0000313" key="2">
    <source>
        <dbReference type="EMBL" id="SGZ03837.1"/>
    </source>
</evidence>
<dbReference type="EMBL" id="FPLD01000069">
    <property type="protein sequence ID" value="SGZ03837.1"/>
    <property type="molecule type" value="Genomic_DNA"/>
</dbReference>
<organism evidence="2 3">
    <name type="scientific">Moritella viscosa</name>
    <dbReference type="NCBI Taxonomy" id="80854"/>
    <lineage>
        <taxon>Bacteria</taxon>
        <taxon>Pseudomonadati</taxon>
        <taxon>Pseudomonadota</taxon>
        <taxon>Gammaproteobacteria</taxon>
        <taxon>Alteromonadales</taxon>
        <taxon>Moritellaceae</taxon>
        <taxon>Moritella</taxon>
    </lineage>
</organism>
<evidence type="ECO:0000256" key="1">
    <source>
        <dbReference type="SAM" id="SignalP"/>
    </source>
</evidence>
<sequence length="203" mass="21894">MGLKKIGMLMLAALSLSQTAVANEVPTQFSTVGLNAPKSQDVNGFRFSLFHGQTEKVQGFDMAVLGLSEVDKFEGISFNLLLGASKVNKEFSGASFGLLNWHLGQDTGFNMALVNNTSHVKGVNLAMVNLSKTVAGANIGLVNYSDRLSLVDFGVINYAKTAKFQFGLFNVTENLQGLQIGLLNYAENGVVKILPLINFQHSF</sequence>
<dbReference type="OrthoDB" id="92679at2"/>
<dbReference type="Proteomes" id="UP000183794">
    <property type="component" value="Unassembled WGS sequence"/>
</dbReference>
<name>A0A1L0A1L4_9GAMM</name>
<proteinExistence type="predicted"/>
<dbReference type="RefSeq" id="WP_075497388.1">
    <property type="nucleotide sequence ID" value="NZ_CAWRBC010000156.1"/>
</dbReference>
<dbReference type="AlphaFoldDB" id="A0A1L0A1L4"/>
<dbReference type="NCBIfam" id="NF047436">
    <property type="entry name" value="LA_2272_repeat"/>
    <property type="match status" value="1"/>
</dbReference>
<evidence type="ECO:0008006" key="4">
    <source>
        <dbReference type="Google" id="ProtNLM"/>
    </source>
</evidence>
<keyword evidence="1" id="KW-0732">Signal</keyword>
<reference evidence="2 3" key="1">
    <citation type="submission" date="2016-11" db="EMBL/GenBank/DDBJ databases">
        <authorList>
            <person name="Jaros S."/>
            <person name="Januszkiewicz K."/>
            <person name="Wedrychowicz H."/>
        </authorList>
    </citation>
    <scope>NUCLEOTIDE SEQUENCE [LARGE SCALE GENOMIC DNA]</scope>
    <source>
        <strain evidence="2">NVI 5450</strain>
    </source>
</reference>
<accession>A0A1L0A1L4</accession>
<dbReference type="InterPro" id="IPR058093">
    <property type="entry name" value="LA_2272-like"/>
</dbReference>
<gene>
    <name evidence="2" type="ORF">NVI5450_2707</name>
</gene>